<name>A0ABU8DYS9_9ACTN</name>
<reference evidence="5 6" key="1">
    <citation type="submission" date="2024-03" db="EMBL/GenBank/DDBJ databases">
        <title>Draft genome sequence of Klenkia sp. LSe6-5.</title>
        <authorList>
            <person name="Duangmal K."/>
            <person name="Chantavorakit T."/>
        </authorList>
    </citation>
    <scope>NUCLEOTIDE SEQUENCE [LARGE SCALE GENOMIC DNA]</scope>
    <source>
        <strain evidence="5 6">LSe6-5</strain>
    </source>
</reference>
<accession>A0ABU8DYS9</accession>
<feature type="region of interest" description="Disordered" evidence="2">
    <location>
        <begin position="747"/>
        <end position="779"/>
    </location>
</feature>
<dbReference type="Pfam" id="PF07228">
    <property type="entry name" value="SpoIIE"/>
    <property type="match status" value="1"/>
</dbReference>
<dbReference type="Gene3D" id="3.30.450.20">
    <property type="entry name" value="PAS domain"/>
    <property type="match status" value="1"/>
</dbReference>
<evidence type="ECO:0000313" key="6">
    <source>
        <dbReference type="Proteomes" id="UP001361570"/>
    </source>
</evidence>
<dbReference type="Pfam" id="PF13426">
    <property type="entry name" value="PAS_9"/>
    <property type="match status" value="1"/>
</dbReference>
<dbReference type="CDD" id="cd00130">
    <property type="entry name" value="PAS"/>
    <property type="match status" value="1"/>
</dbReference>
<feature type="compositionally biased region" description="Basic and acidic residues" evidence="2">
    <location>
        <begin position="759"/>
        <end position="773"/>
    </location>
</feature>
<dbReference type="PROSITE" id="PS50112">
    <property type="entry name" value="PAS"/>
    <property type="match status" value="1"/>
</dbReference>
<evidence type="ECO:0000256" key="2">
    <source>
        <dbReference type="SAM" id="MobiDB-lite"/>
    </source>
</evidence>
<dbReference type="SMART" id="SM00065">
    <property type="entry name" value="GAF"/>
    <property type="match status" value="1"/>
</dbReference>
<dbReference type="InterPro" id="IPR003018">
    <property type="entry name" value="GAF"/>
</dbReference>
<evidence type="ECO:0000259" key="3">
    <source>
        <dbReference type="PROSITE" id="PS50112"/>
    </source>
</evidence>
<dbReference type="InterPro" id="IPR000700">
    <property type="entry name" value="PAS-assoc_C"/>
</dbReference>
<evidence type="ECO:0000256" key="1">
    <source>
        <dbReference type="ARBA" id="ARBA00022801"/>
    </source>
</evidence>
<feature type="domain" description="PAC" evidence="4">
    <location>
        <begin position="248"/>
        <end position="302"/>
    </location>
</feature>
<keyword evidence="6" id="KW-1185">Reference proteome</keyword>
<dbReference type="Proteomes" id="UP001361570">
    <property type="component" value="Unassembled WGS sequence"/>
</dbReference>
<dbReference type="SMART" id="SM00086">
    <property type="entry name" value="PAC"/>
    <property type="match status" value="1"/>
</dbReference>
<dbReference type="CDD" id="cd07043">
    <property type="entry name" value="STAS_anti-anti-sigma_factors"/>
    <property type="match status" value="1"/>
</dbReference>
<evidence type="ECO:0000313" key="5">
    <source>
        <dbReference type="EMBL" id="MEI4273996.1"/>
    </source>
</evidence>
<dbReference type="PANTHER" id="PTHR43156:SF2">
    <property type="entry name" value="STAGE II SPORULATION PROTEIN E"/>
    <property type="match status" value="1"/>
</dbReference>
<dbReference type="InterPro" id="IPR035965">
    <property type="entry name" value="PAS-like_dom_sf"/>
</dbReference>
<dbReference type="SUPFAM" id="SSF55785">
    <property type="entry name" value="PYP-like sensor domain (PAS domain)"/>
    <property type="match status" value="1"/>
</dbReference>
<dbReference type="Gene3D" id="3.30.450.40">
    <property type="match status" value="1"/>
</dbReference>
<feature type="domain" description="PAS" evidence="3">
    <location>
        <begin position="198"/>
        <end position="223"/>
    </location>
</feature>
<dbReference type="SMART" id="SM00331">
    <property type="entry name" value="PP2C_SIG"/>
    <property type="match status" value="1"/>
</dbReference>
<comment type="caution">
    <text evidence="5">The sequence shown here is derived from an EMBL/GenBank/DDBJ whole genome shotgun (WGS) entry which is preliminary data.</text>
</comment>
<dbReference type="InterPro" id="IPR036457">
    <property type="entry name" value="PPM-type-like_dom_sf"/>
</dbReference>
<evidence type="ECO:0000259" key="4">
    <source>
        <dbReference type="PROSITE" id="PS50113"/>
    </source>
</evidence>
<proteinExistence type="predicted"/>
<gene>
    <name evidence="5" type="ORF">TEK04_19920</name>
</gene>
<dbReference type="RefSeq" id="WP_336406112.1">
    <property type="nucleotide sequence ID" value="NZ_JBAPLU010000031.1"/>
</dbReference>
<dbReference type="InterPro" id="IPR001932">
    <property type="entry name" value="PPM-type_phosphatase-like_dom"/>
</dbReference>
<dbReference type="Gene3D" id="3.30.750.24">
    <property type="entry name" value="STAS domain"/>
    <property type="match status" value="1"/>
</dbReference>
<dbReference type="Pfam" id="PF01590">
    <property type="entry name" value="GAF"/>
    <property type="match status" value="1"/>
</dbReference>
<dbReference type="InterPro" id="IPR052016">
    <property type="entry name" value="Bact_Sigma-Reg"/>
</dbReference>
<dbReference type="InterPro" id="IPR036513">
    <property type="entry name" value="STAS_dom_sf"/>
</dbReference>
<dbReference type="PROSITE" id="PS50113">
    <property type="entry name" value="PAC"/>
    <property type="match status" value="1"/>
</dbReference>
<dbReference type="Gene3D" id="3.60.40.10">
    <property type="entry name" value="PPM-type phosphatase domain"/>
    <property type="match status" value="1"/>
</dbReference>
<dbReference type="SUPFAM" id="SSF55781">
    <property type="entry name" value="GAF domain-like"/>
    <property type="match status" value="1"/>
</dbReference>
<dbReference type="InterPro" id="IPR000014">
    <property type="entry name" value="PAS"/>
</dbReference>
<dbReference type="SUPFAM" id="SSF52091">
    <property type="entry name" value="SpoIIaa-like"/>
    <property type="match status" value="1"/>
</dbReference>
<dbReference type="PANTHER" id="PTHR43156">
    <property type="entry name" value="STAGE II SPORULATION PROTEIN E-RELATED"/>
    <property type="match status" value="1"/>
</dbReference>
<organism evidence="5 6">
    <name type="scientific">Klenkia sesuvii</name>
    <dbReference type="NCBI Taxonomy" id="3103137"/>
    <lineage>
        <taxon>Bacteria</taxon>
        <taxon>Bacillati</taxon>
        <taxon>Actinomycetota</taxon>
        <taxon>Actinomycetes</taxon>
        <taxon>Geodermatophilales</taxon>
        <taxon>Geodermatophilaceae</taxon>
        <taxon>Klenkia</taxon>
    </lineage>
</organism>
<keyword evidence="1" id="KW-0378">Hydrolase</keyword>
<dbReference type="InterPro" id="IPR029016">
    <property type="entry name" value="GAF-like_dom_sf"/>
</dbReference>
<dbReference type="SUPFAM" id="SSF81606">
    <property type="entry name" value="PP2C-like"/>
    <property type="match status" value="1"/>
</dbReference>
<sequence length="873" mass="90786">MQPGDVQRGEALQEAVVEAAEQVLAEPGGLVADGLPRVLGDSPVAVLLIDRASGQVTYANSAALDLAGDVGLPVAIDRWSEAAGVTDLDGAPLAAGGEPLSRVAAGEPVAGEPVRIGGTAESARADGREVGDLGPVVWATGFPLGPGAGDPSLSLLVFLPLEQPAAGSDPQQLLQALRDRAVVATDICFAISDPRRPDNPLVWVNPAFSRVTGYAAEDAVGRNCRFLQGPATDPAAVATIVEDLTAGRSSTVTLLNYRADGTAFWNHLSISPVRDGAGQLVAFVGVQSDVTARVVADAERDAALTAERAARHAAEDAQAAAEAARARLALLAGATTELTGSLDAEELQHRLARLCVPLLGDWVSIAGVDDHGVVNALVVEHRDGAAAAEQTAEVTRQYLGRALPPDMPAGVALRTGQPVIVDELTDDERRPFARGLGSTTLDDLGLGSLLAMPLTAADRTWGVLVLVRREPHGFTRDDLDVARDLGRRAGQALDNARSYTREASVAEALQHALLPDLPDLPGIRAAAHYTAATATSAVGGDFYDLLPLPGDAVGIVVGDVVGHDITAASAMGQLRGLIRSEAWAQDAPAPPAVLTRVDRLLDVLELPVLATVALMRASRPAAPGEGWTVECGNAGHPPVLVRGPAGEVETFCDDHDLLLGTGFTPQPRRSTTRTLPVGSQLVLYTDGLVEQPPPEGGPERDIDAGIERLTGLLRSLPVGMDADGVCRAVDGMVVEHLDDIAVLVIQLGDRPTPPPPATGDERHDDPMAPRPADDLPDLSQIDTGTITVDDGTLTLVGDIDYALVTAWQAAHPGPHRVSAVDAAQVTFLGSAGIAFLLRLAAASPERLRLVSPSRPARRPLEVMGADALMDITP</sequence>
<dbReference type="InterPro" id="IPR001610">
    <property type="entry name" value="PAC"/>
</dbReference>
<dbReference type="NCBIfam" id="TIGR00229">
    <property type="entry name" value="sensory_box"/>
    <property type="match status" value="1"/>
</dbReference>
<protein>
    <submittedName>
        <fullName evidence="5">SpoIIE family protein phosphatase</fullName>
    </submittedName>
</protein>
<dbReference type="Pfam" id="PF13188">
    <property type="entry name" value="PAS_8"/>
    <property type="match status" value="1"/>
</dbReference>
<dbReference type="EMBL" id="JBAPLU010000031">
    <property type="protein sequence ID" value="MEI4273996.1"/>
    <property type="molecule type" value="Genomic_DNA"/>
</dbReference>